<reference evidence="2" key="1">
    <citation type="journal article" date="2014" name="Int. J. Syst. Evol. Microbiol.">
        <title>Complete genome sequence of Corynebacterium casei LMG S-19264T (=DSM 44701T), isolated from a smear-ripened cheese.</title>
        <authorList>
            <consortium name="US DOE Joint Genome Institute (JGI-PGF)"/>
            <person name="Walter F."/>
            <person name="Albersmeier A."/>
            <person name="Kalinowski J."/>
            <person name="Ruckert C."/>
        </authorList>
    </citation>
    <scope>NUCLEOTIDE SEQUENCE</scope>
    <source>
        <strain evidence="2">JCM 31311</strain>
    </source>
</reference>
<name>A0A918FFB9_9DEIO</name>
<sequence>MTSNLLRVQIYPTMGEVPPFSLHLRGTDRVLRGIDPTWSAVRLGGSLVSDLMVIDEAAEVYAPIPPRWAHWKATPGKRKRASLVAATEQPDQVVQGGPHA</sequence>
<dbReference type="Proteomes" id="UP000603865">
    <property type="component" value="Unassembled WGS sequence"/>
</dbReference>
<protein>
    <submittedName>
        <fullName evidence="2">Uncharacterized protein</fullName>
    </submittedName>
</protein>
<evidence type="ECO:0000313" key="3">
    <source>
        <dbReference type="Proteomes" id="UP000603865"/>
    </source>
</evidence>
<proteinExistence type="predicted"/>
<evidence type="ECO:0000313" key="2">
    <source>
        <dbReference type="EMBL" id="GGR34603.1"/>
    </source>
</evidence>
<comment type="caution">
    <text evidence="2">The sequence shown here is derived from an EMBL/GenBank/DDBJ whole genome shotgun (WGS) entry which is preliminary data.</text>
</comment>
<dbReference type="EMBL" id="BMQL01000064">
    <property type="protein sequence ID" value="GGR34603.1"/>
    <property type="molecule type" value="Genomic_DNA"/>
</dbReference>
<gene>
    <name evidence="2" type="ORF">GCM10008957_50880</name>
</gene>
<evidence type="ECO:0000256" key="1">
    <source>
        <dbReference type="SAM" id="MobiDB-lite"/>
    </source>
</evidence>
<organism evidence="2 3">
    <name type="scientific">Deinococcus ruber</name>
    <dbReference type="NCBI Taxonomy" id="1848197"/>
    <lineage>
        <taxon>Bacteria</taxon>
        <taxon>Thermotogati</taxon>
        <taxon>Deinococcota</taxon>
        <taxon>Deinococci</taxon>
        <taxon>Deinococcales</taxon>
        <taxon>Deinococcaceae</taxon>
        <taxon>Deinococcus</taxon>
    </lineage>
</organism>
<accession>A0A918FFB9</accession>
<dbReference type="AlphaFoldDB" id="A0A918FFB9"/>
<feature type="region of interest" description="Disordered" evidence="1">
    <location>
        <begin position="80"/>
        <end position="100"/>
    </location>
</feature>
<reference evidence="2" key="2">
    <citation type="submission" date="2020-09" db="EMBL/GenBank/DDBJ databases">
        <authorList>
            <person name="Sun Q."/>
            <person name="Ohkuma M."/>
        </authorList>
    </citation>
    <scope>NUCLEOTIDE SEQUENCE</scope>
    <source>
        <strain evidence="2">JCM 31311</strain>
    </source>
</reference>
<keyword evidence="3" id="KW-1185">Reference proteome</keyword>